<dbReference type="GO" id="GO:1990481">
    <property type="term" value="P:mRNA pseudouridine synthesis"/>
    <property type="evidence" value="ECO:0007669"/>
    <property type="project" value="TreeGrafter"/>
</dbReference>
<dbReference type="Gene3D" id="3.30.2350.10">
    <property type="entry name" value="Pseudouridine synthase"/>
    <property type="match status" value="1"/>
</dbReference>
<keyword evidence="4 5" id="KW-0413">Isomerase</keyword>
<organism evidence="8 9">
    <name type="scientific">Butyrivibrio proteoclasticus</name>
    <dbReference type="NCBI Taxonomy" id="43305"/>
    <lineage>
        <taxon>Bacteria</taxon>
        <taxon>Bacillati</taxon>
        <taxon>Bacillota</taxon>
        <taxon>Clostridia</taxon>
        <taxon>Lachnospirales</taxon>
        <taxon>Lachnospiraceae</taxon>
        <taxon>Butyrivibrio</taxon>
    </lineage>
</organism>
<feature type="domain" description="tRNA pseudouridylate synthase B C-terminal" evidence="7">
    <location>
        <begin position="190"/>
        <end position="242"/>
    </location>
</feature>
<dbReference type="GO" id="GO:0160148">
    <property type="term" value="F:tRNA pseudouridine(55) synthase activity"/>
    <property type="evidence" value="ECO:0007669"/>
    <property type="project" value="UniProtKB-EC"/>
</dbReference>
<dbReference type="PANTHER" id="PTHR13767:SF2">
    <property type="entry name" value="PSEUDOURIDYLATE SYNTHASE TRUB1"/>
    <property type="match status" value="1"/>
</dbReference>
<comment type="function">
    <text evidence="5">Responsible for synthesis of pseudouridine from uracil-55 in the psi GC loop of transfer RNAs.</text>
</comment>
<dbReference type="GO" id="GO:0003723">
    <property type="term" value="F:RNA binding"/>
    <property type="evidence" value="ECO:0007669"/>
    <property type="project" value="InterPro"/>
</dbReference>
<dbReference type="PANTHER" id="PTHR13767">
    <property type="entry name" value="TRNA-PSEUDOURIDINE SYNTHASE"/>
    <property type="match status" value="1"/>
</dbReference>
<dbReference type="InterPro" id="IPR014780">
    <property type="entry name" value="tRNA_psdUridine_synth_TruB"/>
</dbReference>
<dbReference type="EC" id="5.4.99.25" evidence="5"/>
<dbReference type="Pfam" id="PF01509">
    <property type="entry name" value="TruB_N"/>
    <property type="match status" value="1"/>
</dbReference>
<dbReference type="InterPro" id="IPR020103">
    <property type="entry name" value="PsdUridine_synth_cat_dom_sf"/>
</dbReference>
<evidence type="ECO:0000256" key="2">
    <source>
        <dbReference type="ARBA" id="ARBA00005642"/>
    </source>
</evidence>
<dbReference type="Pfam" id="PF16198">
    <property type="entry name" value="TruB_C_2"/>
    <property type="match status" value="1"/>
</dbReference>
<dbReference type="GO" id="GO:0031119">
    <property type="term" value="P:tRNA pseudouridine synthesis"/>
    <property type="evidence" value="ECO:0007669"/>
    <property type="project" value="UniProtKB-UniRule"/>
</dbReference>
<dbReference type="NCBIfam" id="TIGR00431">
    <property type="entry name" value="TruB"/>
    <property type="match status" value="1"/>
</dbReference>
<accession>A0A1I5TJF1</accession>
<evidence type="ECO:0000256" key="1">
    <source>
        <dbReference type="ARBA" id="ARBA00000385"/>
    </source>
</evidence>
<protein>
    <recommendedName>
        <fullName evidence="5">tRNA pseudouridine synthase B</fullName>
        <ecNumber evidence="5">5.4.99.25</ecNumber>
    </recommendedName>
    <alternativeName>
        <fullName evidence="5">tRNA pseudouridine(55) synthase</fullName>
        <shortName evidence="5">Psi55 synthase</shortName>
    </alternativeName>
    <alternativeName>
        <fullName evidence="5">tRNA pseudouridylate synthase</fullName>
    </alternativeName>
    <alternativeName>
        <fullName evidence="5">tRNA-uridine isomerase</fullName>
    </alternativeName>
</protein>
<gene>
    <name evidence="5" type="primary">truB</name>
    <name evidence="8" type="ORF">SAMN04487928_10969</name>
</gene>
<evidence type="ECO:0000259" key="7">
    <source>
        <dbReference type="Pfam" id="PF16198"/>
    </source>
</evidence>
<dbReference type="EMBL" id="FOXO01000009">
    <property type="protein sequence ID" value="SFP83194.1"/>
    <property type="molecule type" value="Genomic_DNA"/>
</dbReference>
<dbReference type="HAMAP" id="MF_01080">
    <property type="entry name" value="TruB_bact"/>
    <property type="match status" value="1"/>
</dbReference>
<dbReference type="Proteomes" id="UP000182624">
    <property type="component" value="Unassembled WGS sequence"/>
</dbReference>
<evidence type="ECO:0000256" key="5">
    <source>
        <dbReference type="HAMAP-Rule" id="MF_01080"/>
    </source>
</evidence>
<comment type="catalytic activity">
    <reaction evidence="1 5">
        <text>uridine(55) in tRNA = pseudouridine(55) in tRNA</text>
        <dbReference type="Rhea" id="RHEA:42532"/>
        <dbReference type="Rhea" id="RHEA-COMP:10101"/>
        <dbReference type="Rhea" id="RHEA-COMP:10102"/>
        <dbReference type="ChEBI" id="CHEBI:65314"/>
        <dbReference type="ChEBI" id="CHEBI:65315"/>
        <dbReference type="EC" id="5.4.99.25"/>
    </reaction>
</comment>
<name>A0A1I5TJF1_9FIRM</name>
<evidence type="ECO:0000313" key="8">
    <source>
        <dbReference type="EMBL" id="SFP83194.1"/>
    </source>
</evidence>
<evidence type="ECO:0000259" key="6">
    <source>
        <dbReference type="Pfam" id="PF01509"/>
    </source>
</evidence>
<dbReference type="SUPFAM" id="SSF55120">
    <property type="entry name" value="Pseudouridine synthase"/>
    <property type="match status" value="1"/>
</dbReference>
<feature type="domain" description="Pseudouridine synthase II N-terminal" evidence="6">
    <location>
        <begin position="38"/>
        <end position="189"/>
    </location>
</feature>
<keyword evidence="9" id="KW-1185">Reference proteome</keyword>
<feature type="active site" description="Nucleophile" evidence="5">
    <location>
        <position position="53"/>
    </location>
</feature>
<dbReference type="InterPro" id="IPR032819">
    <property type="entry name" value="TruB_C"/>
</dbReference>
<reference evidence="9" key="1">
    <citation type="submission" date="2016-10" db="EMBL/GenBank/DDBJ databases">
        <authorList>
            <person name="Varghese N."/>
            <person name="Submissions S."/>
        </authorList>
    </citation>
    <scope>NUCLEOTIDE SEQUENCE [LARGE SCALE GENOMIC DNA]</scope>
    <source>
        <strain evidence="9">P18</strain>
    </source>
</reference>
<proteinExistence type="inferred from homology"/>
<evidence type="ECO:0000256" key="4">
    <source>
        <dbReference type="ARBA" id="ARBA00023235"/>
    </source>
</evidence>
<dbReference type="FunFam" id="3.30.2350.10:FF:000011">
    <property type="entry name" value="tRNA pseudouridine synthase B"/>
    <property type="match status" value="1"/>
</dbReference>
<dbReference type="InterPro" id="IPR002501">
    <property type="entry name" value="PsdUridine_synth_N"/>
</dbReference>
<dbReference type="CDD" id="cd02573">
    <property type="entry name" value="PseudoU_synth_EcTruB"/>
    <property type="match status" value="1"/>
</dbReference>
<keyword evidence="3 5" id="KW-0819">tRNA processing</keyword>
<sequence length="330" mass="37376">MWLVLTKNENKNMNKYNGLINIYKEPGFTSNDVVAKLRGILKQKKIGHTGTLDPDAVGVLVVCLGTGTKLVEMLTDHDKEYIAVCRLGVTTDTQDMSGNILKELPVNVTKAELHEAVQAFVGDYDQIPPMYSAIKQDGKKLYELAREGIEVERKPRKIHIGAITVLDDSHLESDHIFTIEVKCSKGTYIRTLCNDIGERLGCGAAMQHLTRTRVGAFNLETAITLAQVEEMRDNGTLSDAIQSPEYIFRDLDKIHVKDSARVLLENGNSFKKDNILNEDPSGVNDKDFEKEMFTDGNMIRVYAEDETFFGIYKYDERTRMFKVDKFFFEK</sequence>
<dbReference type="AlphaFoldDB" id="A0A1I5TJF1"/>
<evidence type="ECO:0000313" key="9">
    <source>
        <dbReference type="Proteomes" id="UP000182624"/>
    </source>
</evidence>
<evidence type="ECO:0000256" key="3">
    <source>
        <dbReference type="ARBA" id="ARBA00022694"/>
    </source>
</evidence>
<comment type="similarity">
    <text evidence="2 5">Belongs to the pseudouridine synthase TruB family. Type 1 subfamily.</text>
</comment>